<evidence type="ECO:0000313" key="6">
    <source>
        <dbReference type="Proteomes" id="UP000024635"/>
    </source>
</evidence>
<keyword evidence="2 3" id="KW-0479">Metal-binding</keyword>
<dbReference type="InterPro" id="IPR001506">
    <property type="entry name" value="Peptidase_M12A"/>
</dbReference>
<organism evidence="5 6">
    <name type="scientific">Ancylostoma ceylanicum</name>
    <dbReference type="NCBI Taxonomy" id="53326"/>
    <lineage>
        <taxon>Eukaryota</taxon>
        <taxon>Metazoa</taxon>
        <taxon>Ecdysozoa</taxon>
        <taxon>Nematoda</taxon>
        <taxon>Chromadorea</taxon>
        <taxon>Rhabditida</taxon>
        <taxon>Rhabditina</taxon>
        <taxon>Rhabditomorpha</taxon>
        <taxon>Strongyloidea</taxon>
        <taxon>Ancylostomatidae</taxon>
        <taxon>Ancylostomatinae</taxon>
        <taxon>Ancylostoma</taxon>
    </lineage>
</organism>
<feature type="active site" evidence="2">
    <location>
        <position position="154"/>
    </location>
</feature>
<dbReference type="EMBL" id="JARK01001389">
    <property type="protein sequence ID" value="EYC10982.1"/>
    <property type="molecule type" value="Genomic_DNA"/>
</dbReference>
<gene>
    <name evidence="5" type="primary">Acey_s0053.g2406</name>
    <name evidence="5" type="ORF">Y032_0053g2406</name>
</gene>
<comment type="caution">
    <text evidence="5">The sequence shown here is derived from an EMBL/GenBank/DDBJ whole genome shotgun (WGS) entry which is preliminary data.</text>
</comment>
<dbReference type="OrthoDB" id="291007at2759"/>
<dbReference type="AlphaFoldDB" id="A0A016U806"/>
<feature type="binding site" evidence="2">
    <location>
        <position position="157"/>
    </location>
    <ligand>
        <name>Zn(2+)</name>
        <dbReference type="ChEBI" id="CHEBI:29105"/>
        <note>catalytic</note>
    </ligand>
</feature>
<comment type="caution">
    <text evidence="2">Lacks conserved residue(s) required for the propagation of feature annotation.</text>
</comment>
<reference evidence="6" key="1">
    <citation type="journal article" date="2015" name="Nat. Genet.">
        <title>The genome and transcriptome of the zoonotic hookworm Ancylostoma ceylanicum identify infection-specific gene families.</title>
        <authorList>
            <person name="Schwarz E.M."/>
            <person name="Hu Y."/>
            <person name="Antoshechkin I."/>
            <person name="Miller M.M."/>
            <person name="Sternberg P.W."/>
            <person name="Aroian R.V."/>
        </authorList>
    </citation>
    <scope>NUCLEOTIDE SEQUENCE</scope>
    <source>
        <strain evidence="6">HY135</strain>
    </source>
</reference>
<keyword evidence="2 3" id="KW-0378">Hydrolase</keyword>
<proteinExistence type="predicted"/>
<feature type="domain" description="Peptidase M12A" evidence="4">
    <location>
        <begin position="48"/>
        <end position="263"/>
    </location>
</feature>
<accession>A0A016U806</accession>
<dbReference type="GO" id="GO:0006508">
    <property type="term" value="P:proteolysis"/>
    <property type="evidence" value="ECO:0007669"/>
    <property type="project" value="UniProtKB-KW"/>
</dbReference>
<dbReference type="SMART" id="SM00235">
    <property type="entry name" value="ZnMc"/>
    <property type="match status" value="1"/>
</dbReference>
<dbReference type="GO" id="GO:0004222">
    <property type="term" value="F:metalloendopeptidase activity"/>
    <property type="evidence" value="ECO:0007669"/>
    <property type="project" value="UniProtKB-UniRule"/>
</dbReference>
<keyword evidence="2 3" id="KW-0645">Protease</keyword>
<keyword evidence="6" id="KW-1185">Reference proteome</keyword>
<evidence type="ECO:0000256" key="3">
    <source>
        <dbReference type="RuleBase" id="RU361183"/>
    </source>
</evidence>
<dbReference type="PROSITE" id="PS51864">
    <property type="entry name" value="ASTACIN"/>
    <property type="match status" value="1"/>
</dbReference>
<dbReference type="PANTHER" id="PTHR10127:SF880">
    <property type="entry name" value="ZINC METALLOPROTEINASE NAS-5"/>
    <property type="match status" value="1"/>
</dbReference>
<dbReference type="STRING" id="53326.A0A016U806"/>
<evidence type="ECO:0000256" key="2">
    <source>
        <dbReference type="PROSITE-ProRule" id="PRU01211"/>
    </source>
</evidence>
<protein>
    <recommendedName>
        <fullName evidence="3">Metalloendopeptidase</fullName>
        <ecNumber evidence="3">3.4.24.-</ecNumber>
    </recommendedName>
</protein>
<dbReference type="PANTHER" id="PTHR10127">
    <property type="entry name" value="DISCOIDIN, CUB, EGF, LAMININ , AND ZINC METALLOPROTEASE DOMAIN CONTAINING"/>
    <property type="match status" value="1"/>
</dbReference>
<dbReference type="Proteomes" id="UP000024635">
    <property type="component" value="Unassembled WGS sequence"/>
</dbReference>
<dbReference type="Pfam" id="PF01400">
    <property type="entry name" value="Astacin"/>
    <property type="match status" value="1"/>
</dbReference>
<evidence type="ECO:0000313" key="5">
    <source>
        <dbReference type="EMBL" id="EYC10982.1"/>
    </source>
</evidence>
<feature type="binding site" evidence="2">
    <location>
        <position position="153"/>
    </location>
    <ligand>
        <name>Zn(2+)</name>
        <dbReference type="ChEBI" id="CHEBI:29105"/>
        <note>catalytic</note>
    </ligand>
</feature>
<name>A0A016U806_9BILA</name>
<dbReference type="EC" id="3.4.24.-" evidence="3"/>
<evidence type="ECO:0000256" key="1">
    <source>
        <dbReference type="ARBA" id="ARBA00023157"/>
    </source>
</evidence>
<feature type="binding site" evidence="2">
    <location>
        <position position="163"/>
    </location>
    <ligand>
        <name>Zn(2+)</name>
        <dbReference type="ChEBI" id="CHEBI:29105"/>
        <note>catalytic</note>
    </ligand>
</feature>
<keyword evidence="3" id="KW-0732">Signal</keyword>
<dbReference type="PRINTS" id="PR00480">
    <property type="entry name" value="ASTACIN"/>
</dbReference>
<dbReference type="MEROPS" id="M12.A45"/>
<evidence type="ECO:0000259" key="4">
    <source>
        <dbReference type="PROSITE" id="PS51864"/>
    </source>
</evidence>
<feature type="chain" id="PRO_5005100941" description="Metalloendopeptidase" evidence="3">
    <location>
        <begin position="20"/>
        <end position="468"/>
    </location>
</feature>
<dbReference type="SUPFAM" id="SSF55486">
    <property type="entry name" value="Metalloproteases ('zincins'), catalytic domain"/>
    <property type="match status" value="1"/>
</dbReference>
<feature type="signal peptide" evidence="3">
    <location>
        <begin position="1"/>
        <end position="19"/>
    </location>
</feature>
<keyword evidence="2 3" id="KW-0482">Metalloprotease</keyword>
<dbReference type="InterPro" id="IPR034035">
    <property type="entry name" value="Astacin-like_dom"/>
</dbReference>
<keyword evidence="1" id="KW-1015">Disulfide bond</keyword>
<sequence>MRALRLICALSVFFTGGATMKPKMVNVQHQKGGDILDLRRDINGPMRNALRPNSPNKWIKYPDNKGGFFIPYVIVGPYNSEHQQMIKDAMKKLSQNTCLRFKPRTDEDDYVEITNEKNSGCMSNVGRSPTGVGHVYLEANDYTTCMEPRIVMHELMHTTGLWHEHSREDRDQYIKVHLENVEGDGYGGEDYSAQFEKVDSMDASTYGVPYDYKSIMHYAKDFFAKPGTITMETIDPAYQDIIGTVEEPSKNDYKKICSIYNCEYCMGKKMSALEDGSEEPKPQPHSVTTPTPFTQAPELCYDQDPFQCLILSKRGDLDCNPGSHFVHFCCSTCRKNGGQTTTVPTTTEKVFPSTTPSQGCVDENPFMCKKMKEFNMLDCSANMESCCQTCKANEGPAHANYEEDPNTTQTLHSTTRFCYDENPSRFAIAVTIPWGAARLRRVLFQATERLPQLIPFVAISKALPYKDN</sequence>
<dbReference type="InterPro" id="IPR006026">
    <property type="entry name" value="Peptidase_Metallo"/>
</dbReference>
<dbReference type="GO" id="GO:0008270">
    <property type="term" value="F:zinc ion binding"/>
    <property type="evidence" value="ECO:0007669"/>
    <property type="project" value="UniProtKB-UniRule"/>
</dbReference>
<dbReference type="Gene3D" id="3.40.390.10">
    <property type="entry name" value="Collagenase (Catalytic Domain)"/>
    <property type="match status" value="1"/>
</dbReference>
<dbReference type="InterPro" id="IPR024079">
    <property type="entry name" value="MetalloPept_cat_dom_sf"/>
</dbReference>
<comment type="cofactor">
    <cofactor evidence="2 3">
        <name>Zn(2+)</name>
        <dbReference type="ChEBI" id="CHEBI:29105"/>
    </cofactor>
    <text evidence="2 3">Binds 1 zinc ion per subunit.</text>
</comment>
<keyword evidence="2 3" id="KW-0862">Zinc</keyword>
<dbReference type="CDD" id="cd04280">
    <property type="entry name" value="ZnMc_astacin_like"/>
    <property type="match status" value="1"/>
</dbReference>